<evidence type="ECO:0008006" key="4">
    <source>
        <dbReference type="Google" id="ProtNLM"/>
    </source>
</evidence>
<feature type="transmembrane region" description="Helical" evidence="1">
    <location>
        <begin position="109"/>
        <end position="131"/>
    </location>
</feature>
<organism evidence="2 3">
    <name type="scientific">Streptococcus vicugnae</name>
    <dbReference type="NCBI Taxonomy" id="2740579"/>
    <lineage>
        <taxon>Bacteria</taxon>
        <taxon>Bacillati</taxon>
        <taxon>Bacillota</taxon>
        <taxon>Bacilli</taxon>
        <taxon>Lactobacillales</taxon>
        <taxon>Streptococcaceae</taxon>
        <taxon>Streptococcus</taxon>
    </lineage>
</organism>
<evidence type="ECO:0000313" key="2">
    <source>
        <dbReference type="EMBL" id="TDE70975.1"/>
    </source>
</evidence>
<feature type="transmembrane region" description="Helical" evidence="1">
    <location>
        <begin position="79"/>
        <end position="97"/>
    </location>
</feature>
<keyword evidence="1" id="KW-0472">Membrane</keyword>
<protein>
    <recommendedName>
        <fullName evidence="4">Queuosine transporter QueT</fullName>
    </recommendedName>
</protein>
<gene>
    <name evidence="2" type="ORF">E0E04_07365</name>
</gene>
<dbReference type="PANTHER" id="PTHR40044">
    <property type="entry name" value="INTEGRAL MEMBRANE PROTEIN-RELATED"/>
    <property type="match status" value="1"/>
</dbReference>
<dbReference type="InterPro" id="IPR010387">
    <property type="entry name" value="QueT"/>
</dbReference>
<name>A0A4R5G4H7_9STRE</name>
<dbReference type="Pfam" id="PF06177">
    <property type="entry name" value="QueT"/>
    <property type="match status" value="1"/>
</dbReference>
<feature type="transmembrane region" description="Helical" evidence="1">
    <location>
        <begin position="54"/>
        <end position="73"/>
    </location>
</feature>
<sequence length="196" mass="21674">MKNFTIRDFVQVALVAALYIVLTITPPLNAISYGAYQFRVSEMLAFLAFYNRKYIIGLTAGCMIANLYSFGLIDVLVGGSQTFIFLTLGVMLFSRYKDQYVFNGLFNKAFFYFSLLFAASMFTIALELYVVADAPFLMTWFTSAVGELASLLIGSPFSRKTIRSATSLAKPISCVTIIIVVPLLAIAFITCKTSPT</sequence>
<accession>A0A4R5G4H7</accession>
<comment type="caution">
    <text evidence="2">The sequence shown here is derived from an EMBL/GenBank/DDBJ whole genome shotgun (WGS) entry which is preliminary data.</text>
</comment>
<dbReference type="Proteomes" id="UP000295231">
    <property type="component" value="Unassembled WGS sequence"/>
</dbReference>
<proteinExistence type="predicted"/>
<dbReference type="EMBL" id="SJWY01000189">
    <property type="protein sequence ID" value="TDE70975.1"/>
    <property type="molecule type" value="Genomic_DNA"/>
</dbReference>
<feature type="non-terminal residue" evidence="2">
    <location>
        <position position="196"/>
    </location>
</feature>
<evidence type="ECO:0000256" key="1">
    <source>
        <dbReference type="SAM" id="Phobius"/>
    </source>
</evidence>
<keyword evidence="3" id="KW-1185">Reference proteome</keyword>
<feature type="transmembrane region" description="Helical" evidence="1">
    <location>
        <begin position="169"/>
        <end position="190"/>
    </location>
</feature>
<keyword evidence="1" id="KW-1133">Transmembrane helix</keyword>
<feature type="transmembrane region" description="Helical" evidence="1">
    <location>
        <begin position="12"/>
        <end position="33"/>
    </location>
</feature>
<keyword evidence="1" id="KW-0812">Transmembrane</keyword>
<dbReference type="PANTHER" id="PTHR40044:SF1">
    <property type="entry name" value="INTEGRAL MEMBRANE PROTEIN"/>
    <property type="match status" value="1"/>
</dbReference>
<dbReference type="AlphaFoldDB" id="A0A4R5G4H7"/>
<reference evidence="2 3" key="1">
    <citation type="submission" date="2019-03" db="EMBL/GenBank/DDBJ databases">
        <authorList>
            <person name="Fan P."/>
        </authorList>
    </citation>
    <scope>NUCLEOTIDE SEQUENCE [LARGE SCALE GENOMIC DNA]</scope>
    <source>
        <strain evidence="2 3">KCJ4950</strain>
    </source>
</reference>
<evidence type="ECO:0000313" key="3">
    <source>
        <dbReference type="Proteomes" id="UP000295231"/>
    </source>
</evidence>
<feature type="transmembrane region" description="Helical" evidence="1">
    <location>
        <begin position="137"/>
        <end position="157"/>
    </location>
</feature>